<feature type="transmembrane region" description="Helical" evidence="7">
    <location>
        <begin position="6"/>
        <end position="27"/>
    </location>
</feature>
<evidence type="ECO:0000256" key="2">
    <source>
        <dbReference type="ARBA" id="ARBA00022448"/>
    </source>
</evidence>
<dbReference type="EMBL" id="ACJX03000001">
    <property type="protein sequence ID" value="KRT34676.1"/>
    <property type="molecule type" value="Genomic_DNA"/>
</dbReference>
<keyword evidence="2" id="KW-0813">Transport</keyword>
<sequence>MHISEGVLSLYPLTIGAVGAVIGIVAGLKKMEIDEVPRVGIVSAALFVSSLIHINIGPASVHLLLNGIGGLLLGIKLFPAYLVALFLQVLLFQFGGLAVLGVNICTMAISGLVGGRLGRYVIISGKPPWLGGAAAGGIGVVLAALFTALALAFSGEVFLITAKLVLLAHIPVVILESLIGAFIASFIYKMIPSLLGVDEK</sequence>
<evidence type="ECO:0000256" key="1">
    <source>
        <dbReference type="ARBA" id="ARBA00004651"/>
    </source>
</evidence>
<dbReference type="PANTHER" id="PTHR34229">
    <property type="entry name" value="METAL TRANSPORT PROTEIN HI_1621-RELATED"/>
    <property type="match status" value="1"/>
</dbReference>
<keyword evidence="9" id="KW-1185">Reference proteome</keyword>
<dbReference type="Gene3D" id="1.10.1760.20">
    <property type="match status" value="1"/>
</dbReference>
<gene>
    <name evidence="8" type="ORF">HMPREF1705_03914</name>
</gene>
<dbReference type="RefSeq" id="WP_009200449.1">
    <property type="nucleotide sequence ID" value="NZ_ACJX03000001.1"/>
</dbReference>
<dbReference type="GO" id="GO:0000041">
    <property type="term" value="P:transition metal ion transport"/>
    <property type="evidence" value="ECO:0007669"/>
    <property type="project" value="InterPro"/>
</dbReference>
<feature type="transmembrane region" description="Helical" evidence="7">
    <location>
        <begin position="164"/>
        <end position="188"/>
    </location>
</feature>
<evidence type="ECO:0000256" key="5">
    <source>
        <dbReference type="ARBA" id="ARBA00022989"/>
    </source>
</evidence>
<dbReference type="Proteomes" id="UP000005273">
    <property type="component" value="Unassembled WGS sequence"/>
</dbReference>
<keyword evidence="3" id="KW-1003">Cell membrane</keyword>
<dbReference type="OrthoDB" id="9809846at2"/>
<keyword evidence="6 7" id="KW-0472">Membrane</keyword>
<reference evidence="9" key="1">
    <citation type="submission" date="2012-09" db="EMBL/GenBank/DDBJ databases">
        <authorList>
            <person name="Weinstock G."/>
            <person name="Sodergren E."/>
            <person name="Clifton S."/>
            <person name="Fulton L."/>
            <person name="Fulton B."/>
            <person name="Courtney L."/>
            <person name="Fronick C."/>
            <person name="Harrison M."/>
            <person name="Strong C."/>
            <person name="Farmer C."/>
            <person name="Delehaunty K."/>
            <person name="Markovic C."/>
            <person name="Hall O."/>
            <person name="Minx P."/>
            <person name="Tomlinson C."/>
            <person name="Mitreva M."/>
            <person name="Nelson J."/>
            <person name="Hou S."/>
            <person name="Wollam A."/>
            <person name="Pepin K.H."/>
            <person name="Johnson M."/>
            <person name="Bhonagiri V."/>
            <person name="Nash W.E."/>
            <person name="Suruliraj S."/>
            <person name="Warren W."/>
            <person name="Chinwalla A."/>
            <person name="Mardis E.R."/>
            <person name="Wilson R.K."/>
        </authorList>
    </citation>
    <scope>NUCLEOTIDE SEQUENCE [LARGE SCALE GENOMIC DNA]</scope>
    <source>
        <strain evidence="9">OS1</strain>
    </source>
</reference>
<dbReference type="AlphaFoldDB" id="A0A0T5X943"/>
<proteinExistence type="predicted"/>
<evidence type="ECO:0000256" key="7">
    <source>
        <dbReference type="SAM" id="Phobius"/>
    </source>
</evidence>
<accession>A0A0T5X943</accession>
<evidence type="ECO:0000313" key="9">
    <source>
        <dbReference type="Proteomes" id="UP000005273"/>
    </source>
</evidence>
<keyword evidence="5 7" id="KW-1133">Transmembrane helix</keyword>
<feature type="transmembrane region" description="Helical" evidence="7">
    <location>
        <begin position="94"/>
        <end position="117"/>
    </location>
</feature>
<comment type="caution">
    <text evidence="8">The sequence shown here is derived from an EMBL/GenBank/DDBJ whole genome shotgun (WGS) entry which is preliminary data.</text>
</comment>
<dbReference type="GO" id="GO:0005886">
    <property type="term" value="C:plasma membrane"/>
    <property type="evidence" value="ECO:0007669"/>
    <property type="project" value="UniProtKB-SubCell"/>
</dbReference>
<organism evidence="8 9">
    <name type="scientific">Acetomicrobium hydrogeniformans ATCC BAA-1850</name>
    <dbReference type="NCBI Taxonomy" id="592015"/>
    <lineage>
        <taxon>Bacteria</taxon>
        <taxon>Thermotogati</taxon>
        <taxon>Synergistota</taxon>
        <taxon>Synergistia</taxon>
        <taxon>Synergistales</taxon>
        <taxon>Acetomicrobiaceae</taxon>
        <taxon>Acetomicrobium</taxon>
    </lineage>
</organism>
<dbReference type="NCBIfam" id="NF004905">
    <property type="entry name" value="PRK06265.1-5"/>
    <property type="match status" value="1"/>
</dbReference>
<feature type="transmembrane region" description="Helical" evidence="7">
    <location>
        <begin position="39"/>
        <end position="57"/>
    </location>
</feature>
<dbReference type="eggNOG" id="COG0310">
    <property type="taxonomic scope" value="Bacteria"/>
</dbReference>
<evidence type="ECO:0000256" key="6">
    <source>
        <dbReference type="ARBA" id="ARBA00023136"/>
    </source>
</evidence>
<protein>
    <submittedName>
        <fullName evidence="8">Cobalamin biosynthesis protein CbiM</fullName>
    </submittedName>
</protein>
<feature type="transmembrane region" description="Helical" evidence="7">
    <location>
        <begin position="129"/>
        <end position="152"/>
    </location>
</feature>
<name>A0A0T5X943_9BACT</name>
<dbReference type="PANTHER" id="PTHR34229:SF1">
    <property type="entry name" value="METAL TRANSPORT PROTEIN HI_1621-RELATED"/>
    <property type="match status" value="1"/>
</dbReference>
<keyword evidence="4 7" id="KW-0812">Transmembrane</keyword>
<feature type="transmembrane region" description="Helical" evidence="7">
    <location>
        <begin position="63"/>
        <end position="87"/>
    </location>
</feature>
<evidence type="ECO:0000256" key="3">
    <source>
        <dbReference type="ARBA" id="ARBA00022475"/>
    </source>
</evidence>
<comment type="subcellular location">
    <subcellularLocation>
        <location evidence="1">Cell membrane</location>
        <topology evidence="1">Multi-pass membrane protein</topology>
    </subcellularLocation>
</comment>
<evidence type="ECO:0000256" key="4">
    <source>
        <dbReference type="ARBA" id="ARBA00022692"/>
    </source>
</evidence>
<dbReference type="STRING" id="592015.HMPREF1705_03914"/>
<evidence type="ECO:0000313" key="8">
    <source>
        <dbReference type="EMBL" id="KRT34676.1"/>
    </source>
</evidence>
<dbReference type="Pfam" id="PF01891">
    <property type="entry name" value="CbiM"/>
    <property type="match status" value="1"/>
</dbReference>
<dbReference type="InterPro" id="IPR002751">
    <property type="entry name" value="CbiM/NikMN"/>
</dbReference>